<gene>
    <name evidence="1" type="ORF">B0I31_103202</name>
</gene>
<dbReference type="Proteomes" id="UP000241118">
    <property type="component" value="Unassembled WGS sequence"/>
</dbReference>
<organism evidence="1 2">
    <name type="scientific">Saccharothrix carnea</name>
    <dbReference type="NCBI Taxonomy" id="1280637"/>
    <lineage>
        <taxon>Bacteria</taxon>
        <taxon>Bacillati</taxon>
        <taxon>Actinomycetota</taxon>
        <taxon>Actinomycetes</taxon>
        <taxon>Pseudonocardiales</taxon>
        <taxon>Pseudonocardiaceae</taxon>
        <taxon>Saccharothrix</taxon>
    </lineage>
</organism>
<proteinExistence type="predicted"/>
<sequence length="42" mass="4440">MPLVDLPPSPLVVAWAGTDPGPLVRSFARIAATVYGGRTPHR</sequence>
<evidence type="ECO:0008006" key="3">
    <source>
        <dbReference type="Google" id="ProtNLM"/>
    </source>
</evidence>
<name>A0A2P8IDC2_SACCR</name>
<protein>
    <recommendedName>
        <fullName evidence="3">LysR substrate binding domain-containing protein</fullName>
    </recommendedName>
</protein>
<dbReference type="AlphaFoldDB" id="A0A2P8IDC2"/>
<accession>A0A2P8IDC2</accession>
<evidence type="ECO:0000313" key="2">
    <source>
        <dbReference type="Proteomes" id="UP000241118"/>
    </source>
</evidence>
<dbReference type="EMBL" id="PYAX01000003">
    <property type="protein sequence ID" value="PSL56453.1"/>
    <property type="molecule type" value="Genomic_DNA"/>
</dbReference>
<evidence type="ECO:0000313" key="1">
    <source>
        <dbReference type="EMBL" id="PSL56453.1"/>
    </source>
</evidence>
<comment type="caution">
    <text evidence="1">The sequence shown here is derived from an EMBL/GenBank/DDBJ whole genome shotgun (WGS) entry which is preliminary data.</text>
</comment>
<reference evidence="1 2" key="1">
    <citation type="submission" date="2018-03" db="EMBL/GenBank/DDBJ databases">
        <title>Genomic Encyclopedia of Type Strains, Phase III (KMG-III): the genomes of soil and plant-associated and newly described type strains.</title>
        <authorList>
            <person name="Whitman W."/>
        </authorList>
    </citation>
    <scope>NUCLEOTIDE SEQUENCE [LARGE SCALE GENOMIC DNA]</scope>
    <source>
        <strain evidence="1 2">CGMCC 4.7097</strain>
    </source>
</reference>
<keyword evidence="2" id="KW-1185">Reference proteome</keyword>